<dbReference type="Gene3D" id="3.40.1800.10">
    <property type="entry name" value="His-Me finger endonucleases"/>
    <property type="match status" value="1"/>
</dbReference>
<dbReference type="InterPro" id="IPR038563">
    <property type="entry name" value="Endonuclease_7_sf"/>
</dbReference>
<dbReference type="GO" id="GO:0004519">
    <property type="term" value="F:endonuclease activity"/>
    <property type="evidence" value="ECO:0007669"/>
    <property type="project" value="UniProtKB-KW"/>
</dbReference>
<dbReference type="SUPFAM" id="SSF54060">
    <property type="entry name" value="His-Me finger endonucleases"/>
    <property type="match status" value="1"/>
</dbReference>
<organism evidence="1 2">
    <name type="scientific">Gordonia phage Clown</name>
    <dbReference type="NCBI Taxonomy" id="2759393"/>
    <lineage>
        <taxon>Viruses</taxon>
        <taxon>Duplodnaviria</taxon>
        <taxon>Heunggongvirae</taxon>
        <taxon>Uroviricota</taxon>
        <taxon>Caudoviricetes</taxon>
        <taxon>Stackebrandtviridae</taxon>
        <taxon>Frickvirinae</taxon>
        <taxon>Clownvirus</taxon>
        <taxon>Clownvirus clown</taxon>
    </lineage>
</organism>
<accession>A0A7L7SIJ9</accession>
<dbReference type="Proteomes" id="UP000516645">
    <property type="component" value="Segment"/>
</dbReference>
<protein>
    <submittedName>
        <fullName evidence="1">Endonuclease VII</fullName>
    </submittedName>
</protein>
<reference evidence="1 2" key="1">
    <citation type="submission" date="2020-07" db="EMBL/GenBank/DDBJ databases">
        <authorList>
            <person name="Bortz R.L."/>
            <person name="Bai C."/>
            <person name="Brody A."/>
            <person name="Douse D."/>
            <person name="Feder N.M."/>
            <person name="Fischer E."/>
            <person name="Kim I."/>
            <person name="Kornbau S."/>
            <person name="Malek C.E."/>
            <person name="Menendez J.A."/>
            <person name="Moore R.J."/>
            <person name="Pinkovsky V.I."/>
            <person name="Raghavan D."/>
            <person name="Reznik A.S."/>
            <person name="Sciarra A.R."/>
            <person name="Starinsky S.F."/>
            <person name="Vaughan O."/>
            <person name="Walker S.E."/>
            <person name="Wiemann J."/>
            <person name="Butela K.A."/>
            <person name="Garlena R.A."/>
            <person name="Russell D.A."/>
            <person name="Pope W.H."/>
            <person name="Jacobs-Sera D."/>
            <person name="Hatfull G.F."/>
        </authorList>
    </citation>
    <scope>NUCLEOTIDE SEQUENCE [LARGE SCALE GENOMIC DNA]</scope>
</reference>
<dbReference type="Pfam" id="PF02945">
    <property type="entry name" value="Endonuclease_7"/>
    <property type="match status" value="1"/>
</dbReference>
<evidence type="ECO:0000313" key="1">
    <source>
        <dbReference type="EMBL" id="QOC56081.1"/>
    </source>
</evidence>
<keyword evidence="1" id="KW-0255">Endonuclease</keyword>
<dbReference type="GeneID" id="65128413"/>
<sequence>MKPREDYYGVRKRAGWCKVCSRAKSAAYYAANKERQKAKHREWVAANKERVAAHKAKSAYGIPLDEYEQLMREGKCAICGDTERLRIDHCHVSERVRGVLCDSCNKGLGFFRDDPKRLRAALRYLKRE</sequence>
<dbReference type="RefSeq" id="YP_010110123.1">
    <property type="nucleotide sequence ID" value="NC_055867.1"/>
</dbReference>
<keyword evidence="1" id="KW-0540">Nuclease</keyword>
<gene>
    <name evidence="1" type="primary">83</name>
    <name evidence="1" type="ORF">SEA_CLOWN_83</name>
</gene>
<proteinExistence type="predicted"/>
<name>A0A7L7SIJ9_9CAUD</name>
<evidence type="ECO:0000313" key="2">
    <source>
        <dbReference type="Proteomes" id="UP000516645"/>
    </source>
</evidence>
<keyword evidence="1" id="KW-0378">Hydrolase</keyword>
<keyword evidence="2" id="KW-1185">Reference proteome</keyword>
<dbReference type="KEGG" id="vg:65128413"/>
<dbReference type="InterPro" id="IPR004211">
    <property type="entry name" value="Endonuclease_7"/>
</dbReference>
<dbReference type="EMBL" id="MT771343">
    <property type="protein sequence ID" value="QOC56081.1"/>
    <property type="molecule type" value="Genomic_DNA"/>
</dbReference>
<dbReference type="InterPro" id="IPR044925">
    <property type="entry name" value="His-Me_finger_sf"/>
</dbReference>